<dbReference type="Gene3D" id="3.40.630.30">
    <property type="match status" value="1"/>
</dbReference>
<dbReference type="AlphaFoldDB" id="A0A242MH53"/>
<sequence>MHIRTALLTDAESISAVAVQTFALACPEGTAQVELQRYIDENLTRSCFESALADGNVDIRVLDDAGTIIGFSLVNHAPGTLNLPLADGIPELTRCYVLPAHHGTGSAQRLLSATVASLPGRVRLTVNDQNAKAIRFYARNGFATIGDTSFQCGDDIHRDLVMVRPAV</sequence>
<proteinExistence type="predicted"/>
<dbReference type="Proteomes" id="UP000195221">
    <property type="component" value="Unassembled WGS sequence"/>
</dbReference>
<evidence type="ECO:0000259" key="1">
    <source>
        <dbReference type="PROSITE" id="PS51186"/>
    </source>
</evidence>
<comment type="caution">
    <text evidence="2">The sequence shown here is derived from an EMBL/GenBank/DDBJ whole genome shotgun (WGS) entry which is preliminary data.</text>
</comment>
<organism evidence="2 3">
    <name type="scientific">Caballeronia sordidicola</name>
    <name type="common">Burkholderia sordidicola</name>
    <dbReference type="NCBI Taxonomy" id="196367"/>
    <lineage>
        <taxon>Bacteria</taxon>
        <taxon>Pseudomonadati</taxon>
        <taxon>Pseudomonadota</taxon>
        <taxon>Betaproteobacteria</taxon>
        <taxon>Burkholderiales</taxon>
        <taxon>Burkholderiaceae</taxon>
        <taxon>Caballeronia</taxon>
    </lineage>
</organism>
<dbReference type="SUPFAM" id="SSF55729">
    <property type="entry name" value="Acyl-CoA N-acyltransferases (Nat)"/>
    <property type="match status" value="1"/>
</dbReference>
<dbReference type="Pfam" id="PF00583">
    <property type="entry name" value="Acetyltransf_1"/>
    <property type="match status" value="1"/>
</dbReference>
<gene>
    <name evidence="2" type="ORF">PAMC26577_26620</name>
</gene>
<protein>
    <submittedName>
        <fullName evidence="2">GCN5-related N-acetyltransferase</fullName>
    </submittedName>
</protein>
<reference evidence="2 3" key="1">
    <citation type="submission" date="2017-03" db="EMBL/GenBank/DDBJ databases">
        <title>Genome analysis of strain PAMC 26577.</title>
        <authorList>
            <person name="Oh H.-M."/>
            <person name="Yang J.-A."/>
        </authorList>
    </citation>
    <scope>NUCLEOTIDE SEQUENCE [LARGE SCALE GENOMIC DNA]</scope>
    <source>
        <strain evidence="2 3">PAMC 26577</strain>
    </source>
</reference>
<dbReference type="GO" id="GO:0016747">
    <property type="term" value="F:acyltransferase activity, transferring groups other than amino-acyl groups"/>
    <property type="evidence" value="ECO:0007669"/>
    <property type="project" value="InterPro"/>
</dbReference>
<evidence type="ECO:0000313" key="2">
    <source>
        <dbReference type="EMBL" id="OTP70632.1"/>
    </source>
</evidence>
<keyword evidence="2" id="KW-0808">Transferase</keyword>
<feature type="domain" description="N-acetyltransferase" evidence="1">
    <location>
        <begin position="1"/>
        <end position="167"/>
    </location>
</feature>
<evidence type="ECO:0000313" key="3">
    <source>
        <dbReference type="Proteomes" id="UP000195221"/>
    </source>
</evidence>
<dbReference type="PROSITE" id="PS51186">
    <property type="entry name" value="GNAT"/>
    <property type="match status" value="1"/>
</dbReference>
<dbReference type="InterPro" id="IPR000182">
    <property type="entry name" value="GNAT_dom"/>
</dbReference>
<dbReference type="InterPro" id="IPR016181">
    <property type="entry name" value="Acyl_CoA_acyltransferase"/>
</dbReference>
<dbReference type="CDD" id="cd04301">
    <property type="entry name" value="NAT_SF"/>
    <property type="match status" value="1"/>
</dbReference>
<dbReference type="EMBL" id="NBTZ01000106">
    <property type="protein sequence ID" value="OTP70632.1"/>
    <property type="molecule type" value="Genomic_DNA"/>
</dbReference>
<name>A0A242MH53_CABSO</name>
<accession>A0A242MH53</accession>
<dbReference type="PROSITE" id="PS51257">
    <property type="entry name" value="PROKAR_LIPOPROTEIN"/>
    <property type="match status" value="1"/>
</dbReference>